<dbReference type="GO" id="GO:0016887">
    <property type="term" value="F:ATP hydrolysis activity"/>
    <property type="evidence" value="ECO:0007669"/>
    <property type="project" value="InterPro"/>
</dbReference>
<organism evidence="1 2">
    <name type="scientific">Prevotella jejuni</name>
    <dbReference type="NCBI Taxonomy" id="1177574"/>
    <lineage>
        <taxon>Bacteria</taxon>
        <taxon>Pseudomonadati</taxon>
        <taxon>Bacteroidota</taxon>
        <taxon>Bacteroidia</taxon>
        <taxon>Bacteroidales</taxon>
        <taxon>Prevotellaceae</taxon>
        <taxon>Prevotella</taxon>
    </lineage>
</organism>
<dbReference type="SMART" id="SM00382">
    <property type="entry name" value="AAA"/>
    <property type="match status" value="1"/>
</dbReference>
<gene>
    <name evidence="1" type="ORF">SAMN06265364_12532</name>
</gene>
<dbReference type="AlphaFoldDB" id="A0A2K9HFI3"/>
<protein>
    <submittedName>
        <fullName evidence="1">AAA domain-containing protein, putative AbiEii toxin, Type IV TA system</fullName>
    </submittedName>
</protein>
<evidence type="ECO:0000313" key="1">
    <source>
        <dbReference type="EMBL" id="SNR98460.1"/>
    </source>
</evidence>
<comment type="caution">
    <text evidence="1">The sequence shown here is derived from an EMBL/GenBank/DDBJ whole genome shotgun (WGS) entry which is preliminary data.</text>
</comment>
<dbReference type="PANTHER" id="PTHR43581">
    <property type="entry name" value="ATP/GTP PHOSPHATASE"/>
    <property type="match status" value="1"/>
</dbReference>
<proteinExistence type="predicted"/>
<dbReference type="SUPFAM" id="SSF52540">
    <property type="entry name" value="P-loop containing nucleoside triphosphate hydrolases"/>
    <property type="match status" value="1"/>
</dbReference>
<dbReference type="Pfam" id="PF13304">
    <property type="entry name" value="AAA_21"/>
    <property type="match status" value="1"/>
</dbReference>
<reference evidence="1 2" key="1">
    <citation type="submission" date="2017-06" db="EMBL/GenBank/DDBJ databases">
        <authorList>
            <person name="Varghese N."/>
            <person name="Submissions S."/>
        </authorList>
    </citation>
    <scope>NUCLEOTIDE SEQUENCE [LARGE SCALE GENOMIC DNA]</scope>
    <source>
        <strain evidence="1 2">DSM 26989</strain>
    </source>
</reference>
<dbReference type="KEGG" id="pje:CRM71_09290"/>
<dbReference type="InterPro" id="IPR003959">
    <property type="entry name" value="ATPase_AAA_core"/>
</dbReference>
<sequence>MLEKSYILSFVLNNLWGKYNIELRDLDPKMNILVGINGCGKTTLLDEIYNYYTSSTQKQMHGPSAPHIYASPDRLEGSTLLYLRSLDNYAQLDKRKKGSALTQALEYVIYQNKEAFSFFNYRMRMIDFPNEADIIKGRIQRFFDIIDKLFADTNKKIDIQDSRLVFQQDEDLVEVNQLSSGEKQLLLILLNVFLLKEEKAVILMDEPEISLHITWQYRLLDILTELNPQAQFIITTHSPSIFGDGWGDKVIYFDDITRKC</sequence>
<dbReference type="GO" id="GO:0005524">
    <property type="term" value="F:ATP binding"/>
    <property type="evidence" value="ECO:0007669"/>
    <property type="project" value="InterPro"/>
</dbReference>
<accession>A0A2K9HFI3</accession>
<dbReference type="InterPro" id="IPR027417">
    <property type="entry name" value="P-loop_NTPase"/>
</dbReference>
<dbReference type="InterPro" id="IPR003593">
    <property type="entry name" value="AAA+_ATPase"/>
</dbReference>
<dbReference type="EMBL" id="FZNZ01000025">
    <property type="protein sequence ID" value="SNR98460.1"/>
    <property type="molecule type" value="Genomic_DNA"/>
</dbReference>
<dbReference type="InterPro" id="IPR051396">
    <property type="entry name" value="Bact_Antivir_Def_Nuclease"/>
</dbReference>
<keyword evidence="2" id="KW-1185">Reference proteome</keyword>
<dbReference type="PANTHER" id="PTHR43581:SF2">
    <property type="entry name" value="EXCINUCLEASE ATPASE SUBUNIT"/>
    <property type="match status" value="1"/>
</dbReference>
<evidence type="ECO:0000313" key="2">
    <source>
        <dbReference type="Proteomes" id="UP000198427"/>
    </source>
</evidence>
<dbReference type="GeneID" id="94029578"/>
<dbReference type="Gene3D" id="3.40.50.300">
    <property type="entry name" value="P-loop containing nucleotide triphosphate hydrolases"/>
    <property type="match status" value="1"/>
</dbReference>
<dbReference type="RefSeq" id="WP_089366748.1">
    <property type="nucleotide sequence ID" value="NZ_CP023864.1"/>
</dbReference>
<name>A0A2K9HFI3_9BACT</name>
<dbReference type="OrthoDB" id="9805802at2"/>
<dbReference type="Proteomes" id="UP000198427">
    <property type="component" value="Unassembled WGS sequence"/>
</dbReference>